<keyword evidence="4" id="KW-1185">Reference proteome</keyword>
<sequence>MGLSASTCCQEQEDVPVEVVGARQREAAPSDTSSEAGDVRKRDSQTSRYSLSSEDLPIMEQAITLRVDKNVTRGIPVTRTLRSCGRLWHKSPANLDPDSRMKLWEMSEPVERFDVFFSHTWMTSGRWKFLSLLFQYGWPWMLASWACAVTLVFFLSVDGMLLMPFKFRMNVLGFQKDCPYAPWVYLAGVSAMLISFLAFPYCCPSSLSPKGFLDVVSIHQADPELMNRGVYGLGGFLRVSKEMRVLWSPPYLTRLWCVFELAAFRKANPTSPLRVKPLFVERQVLLLTLGTVIGSAIYFLARQSQSWRIGMYALPTIPMIFIVHTNRKCMREKHQLTEALETFQLKNAKCSLESDRAFVTSAIIAWYGSEDAFTAYVRGPLRLELQEAARADVPLSYGLLVAASPCTLALDVAAAMIQGGAPLDALISESVASGLGFALSSILLSVKITWWLCYRFASPGSTRLLDYLKTLTVFCVFWIIFGIGSFLSNYLEKTTLWGATAFGIVMFFLTVVAYAPPWRP</sequence>
<name>A0A1Q9EKJ1_SYMMI</name>
<dbReference type="AlphaFoldDB" id="A0A1Q9EKJ1"/>
<comment type="caution">
    <text evidence="3">The sequence shown here is derived from an EMBL/GenBank/DDBJ whole genome shotgun (WGS) entry which is preliminary data.</text>
</comment>
<feature type="transmembrane region" description="Helical" evidence="2">
    <location>
        <begin position="496"/>
        <end position="515"/>
    </location>
</feature>
<feature type="transmembrane region" description="Helical" evidence="2">
    <location>
        <begin position="183"/>
        <end position="203"/>
    </location>
</feature>
<evidence type="ECO:0000313" key="3">
    <source>
        <dbReference type="EMBL" id="OLQ07956.1"/>
    </source>
</evidence>
<feature type="transmembrane region" description="Helical" evidence="2">
    <location>
        <begin position="284"/>
        <end position="301"/>
    </location>
</feature>
<feature type="transmembrane region" description="Helical" evidence="2">
    <location>
        <begin position="431"/>
        <end position="452"/>
    </location>
</feature>
<feature type="region of interest" description="Disordered" evidence="1">
    <location>
        <begin position="21"/>
        <end position="52"/>
    </location>
</feature>
<evidence type="ECO:0000256" key="1">
    <source>
        <dbReference type="SAM" id="MobiDB-lite"/>
    </source>
</evidence>
<feature type="transmembrane region" description="Helical" evidence="2">
    <location>
        <begin position="464"/>
        <end position="484"/>
    </location>
</feature>
<evidence type="ECO:0000256" key="2">
    <source>
        <dbReference type="SAM" id="Phobius"/>
    </source>
</evidence>
<keyword evidence="2" id="KW-0812">Transmembrane</keyword>
<protein>
    <submittedName>
        <fullName evidence="3">Uncharacterized protein</fullName>
    </submittedName>
</protein>
<reference evidence="3 4" key="1">
    <citation type="submission" date="2016-02" db="EMBL/GenBank/DDBJ databases">
        <title>Genome analysis of coral dinoflagellate symbionts highlights evolutionary adaptations to a symbiotic lifestyle.</title>
        <authorList>
            <person name="Aranda M."/>
            <person name="Li Y."/>
            <person name="Liew Y.J."/>
            <person name="Baumgarten S."/>
            <person name="Simakov O."/>
            <person name="Wilson M."/>
            <person name="Piel J."/>
            <person name="Ashoor H."/>
            <person name="Bougouffa S."/>
            <person name="Bajic V.B."/>
            <person name="Ryu T."/>
            <person name="Ravasi T."/>
            <person name="Bayer T."/>
            <person name="Micklem G."/>
            <person name="Kim H."/>
            <person name="Bhak J."/>
            <person name="Lajeunesse T.C."/>
            <person name="Voolstra C.R."/>
        </authorList>
    </citation>
    <scope>NUCLEOTIDE SEQUENCE [LARGE SCALE GENOMIC DNA]</scope>
    <source>
        <strain evidence="3 4">CCMP2467</strain>
    </source>
</reference>
<organism evidence="3 4">
    <name type="scientific">Symbiodinium microadriaticum</name>
    <name type="common">Dinoflagellate</name>
    <name type="synonym">Zooxanthella microadriatica</name>
    <dbReference type="NCBI Taxonomy" id="2951"/>
    <lineage>
        <taxon>Eukaryota</taxon>
        <taxon>Sar</taxon>
        <taxon>Alveolata</taxon>
        <taxon>Dinophyceae</taxon>
        <taxon>Suessiales</taxon>
        <taxon>Symbiodiniaceae</taxon>
        <taxon>Symbiodinium</taxon>
    </lineage>
</organism>
<accession>A0A1Q9EKJ1</accession>
<evidence type="ECO:0000313" key="4">
    <source>
        <dbReference type="Proteomes" id="UP000186817"/>
    </source>
</evidence>
<keyword evidence="2" id="KW-0472">Membrane</keyword>
<dbReference type="EMBL" id="LSRX01000128">
    <property type="protein sequence ID" value="OLQ07956.1"/>
    <property type="molecule type" value="Genomic_DNA"/>
</dbReference>
<dbReference type="Proteomes" id="UP000186817">
    <property type="component" value="Unassembled WGS sequence"/>
</dbReference>
<feature type="transmembrane region" description="Helical" evidence="2">
    <location>
        <begin position="307"/>
        <end position="325"/>
    </location>
</feature>
<gene>
    <name evidence="3" type="ORF">AK812_SmicGene8589</name>
</gene>
<dbReference type="OrthoDB" id="423911at2759"/>
<keyword evidence="2" id="KW-1133">Transmembrane helix</keyword>
<proteinExistence type="predicted"/>
<feature type="transmembrane region" description="Helical" evidence="2">
    <location>
        <begin position="138"/>
        <end position="163"/>
    </location>
</feature>
<feature type="transmembrane region" description="Helical" evidence="2">
    <location>
        <begin position="397"/>
        <end position="419"/>
    </location>
</feature>